<comment type="caution">
    <text evidence="1">The sequence shown here is derived from an EMBL/GenBank/DDBJ whole genome shotgun (WGS) entry which is preliminary data.</text>
</comment>
<reference evidence="1" key="1">
    <citation type="submission" date="2019-03" db="EMBL/GenBank/DDBJ databases">
        <title>Single cell metagenomics reveals metabolic interactions within the superorganism composed of flagellate Streblomastix strix and complex community of Bacteroidetes bacteria on its surface.</title>
        <authorList>
            <person name="Treitli S.C."/>
            <person name="Kolisko M."/>
            <person name="Husnik F."/>
            <person name="Keeling P."/>
            <person name="Hampl V."/>
        </authorList>
    </citation>
    <scope>NUCLEOTIDE SEQUENCE</scope>
    <source>
        <strain evidence="1">STM</strain>
    </source>
</reference>
<proteinExistence type="predicted"/>
<sequence>MKCEKSKKNQRNRQIARYVSKASADKFSKAGFFTIHSIHLQSVLTFPEYAFFEFLRHEIQTGTQYISYTLINLELGFSANKVKELKDHLQALGFITELYCSKHNGSTYKINTDTVITLVNKLNACTNRVERLKIANDFRISKGLDTIAGNRIEKYTGSAFDIDSQMSVHNKERYTTPEANIKASEPNTEATPETNIKVANVPQKDPVPSKPKKVIKPFPKELTYYLYKLNQNEAEKRKGNDMYYLQSKEAYLNSLKKYSNNEYEPYYDGLFWKTQSIILNNRTLSGYNNRMLKN</sequence>
<accession>A0A5J4RJ55</accession>
<name>A0A5J4RJ55_9ZZZZ</name>
<dbReference type="AlphaFoldDB" id="A0A5J4RJ55"/>
<evidence type="ECO:0000313" key="1">
    <source>
        <dbReference type="EMBL" id="KAA6332871.1"/>
    </source>
</evidence>
<gene>
    <name evidence="1" type="ORF">EZS27_018663</name>
</gene>
<organism evidence="1">
    <name type="scientific">termite gut metagenome</name>
    <dbReference type="NCBI Taxonomy" id="433724"/>
    <lineage>
        <taxon>unclassified sequences</taxon>
        <taxon>metagenomes</taxon>
        <taxon>organismal metagenomes</taxon>
    </lineage>
</organism>
<protein>
    <submittedName>
        <fullName evidence="1">Uncharacterized protein</fullName>
    </submittedName>
</protein>
<dbReference type="EMBL" id="SNRY01001185">
    <property type="protein sequence ID" value="KAA6332871.1"/>
    <property type="molecule type" value="Genomic_DNA"/>
</dbReference>